<evidence type="ECO:0000313" key="3">
    <source>
        <dbReference type="Proteomes" id="UP000255169"/>
    </source>
</evidence>
<protein>
    <submittedName>
        <fullName evidence="1">Uncharacterized protein</fullName>
    </submittedName>
</protein>
<evidence type="ECO:0000313" key="1">
    <source>
        <dbReference type="EMBL" id="CEK28997.1"/>
    </source>
</evidence>
<accession>A0A085UB02</accession>
<reference evidence="2 3" key="2">
    <citation type="submission" date="2018-06" db="EMBL/GenBank/DDBJ databases">
        <authorList>
            <consortium name="Pathogen Informatics"/>
            <person name="Doyle S."/>
        </authorList>
    </citation>
    <scope>NUCLEOTIDE SEQUENCE [LARGE SCALE GENOMIC DNA]</scope>
    <source>
        <strain evidence="2 3">NCTC10476</strain>
    </source>
</reference>
<dbReference type="AlphaFoldDB" id="A0A085UB02"/>
<organism evidence="1">
    <name type="scientific">Yersinia ruckeri</name>
    <dbReference type="NCBI Taxonomy" id="29486"/>
    <lineage>
        <taxon>Bacteria</taxon>
        <taxon>Pseudomonadati</taxon>
        <taxon>Pseudomonadota</taxon>
        <taxon>Gammaproteobacteria</taxon>
        <taxon>Enterobacterales</taxon>
        <taxon>Yersiniaceae</taxon>
        <taxon>Yersinia</taxon>
    </lineage>
</organism>
<dbReference type="EMBL" id="LN681231">
    <property type="protein sequence ID" value="CEK28997.1"/>
    <property type="molecule type" value="Genomic_DNA"/>
</dbReference>
<gene>
    <name evidence="1" type="ORF">CSF007_16375</name>
    <name evidence="2" type="ORF">NCTC10476_02448</name>
</gene>
<dbReference type="EMBL" id="UHJG01000001">
    <property type="protein sequence ID" value="SUQ01102.1"/>
    <property type="molecule type" value="Genomic_DNA"/>
</dbReference>
<sequence>MVLRSAWRLNLSRYPRVSQDEKAPEGNPPADCYLFKQIVV</sequence>
<dbReference type="Proteomes" id="UP000255169">
    <property type="component" value="Unassembled WGS sequence"/>
</dbReference>
<keyword evidence="3" id="KW-1185">Reference proteome</keyword>
<name>A0A085UB02_YERRU</name>
<evidence type="ECO:0000313" key="2">
    <source>
        <dbReference type="EMBL" id="SUQ01102.1"/>
    </source>
</evidence>
<reference evidence="1" key="1">
    <citation type="journal article" date="2015" name="Genome Announc.">
        <title>Complete Genome Sequence of Yersinia ruckeri Strain CSF007-82, Etiologic Agent of Red Mouth Disease in Salmonid Fish.</title>
        <authorList>
            <person name="Nelson M.C."/>
            <person name="LaPatra S.E."/>
            <person name="Welch T.J."/>
            <person name="Graf J."/>
        </authorList>
    </citation>
    <scope>NUCLEOTIDE SEQUENCE</scope>
    <source>
        <strain evidence="1">CSF007-82</strain>
    </source>
</reference>
<proteinExistence type="predicted"/>